<sequence>MLGLSTAWLAPVLFSAQGTYSGQYSVLGAYPCRCLPLKVLGLAVIRFACELSNIFNSFCLQGTHLVCLLRHAHGL</sequence>
<keyword evidence="3" id="KW-1185">Reference proteome</keyword>
<feature type="chain" id="PRO_5041311219" description="Secreted protein" evidence="1">
    <location>
        <begin position="22"/>
        <end position="75"/>
    </location>
</feature>
<comment type="caution">
    <text evidence="2">The sequence shown here is derived from an EMBL/GenBank/DDBJ whole genome shotgun (WGS) entry which is preliminary data.</text>
</comment>
<evidence type="ECO:0008006" key="4">
    <source>
        <dbReference type="Google" id="ProtNLM"/>
    </source>
</evidence>
<reference evidence="2" key="1">
    <citation type="submission" date="2023-06" db="EMBL/GenBank/DDBJ databases">
        <authorList>
            <consortium name="Lawrence Berkeley National Laboratory"/>
            <person name="Ahrendt S."/>
            <person name="Sahu N."/>
            <person name="Indic B."/>
            <person name="Wong-Bajracharya J."/>
            <person name="Merenyi Z."/>
            <person name="Ke H.-M."/>
            <person name="Monk M."/>
            <person name="Kocsube S."/>
            <person name="Drula E."/>
            <person name="Lipzen A."/>
            <person name="Balint B."/>
            <person name="Henrissat B."/>
            <person name="Andreopoulos B."/>
            <person name="Martin F.M."/>
            <person name="Harder C.B."/>
            <person name="Rigling D."/>
            <person name="Ford K.L."/>
            <person name="Foster G.D."/>
            <person name="Pangilinan J."/>
            <person name="Papanicolaou A."/>
            <person name="Barry K."/>
            <person name="LaButti K."/>
            <person name="Viragh M."/>
            <person name="Koriabine M."/>
            <person name="Yan M."/>
            <person name="Riley R."/>
            <person name="Champramary S."/>
            <person name="Plett K.L."/>
            <person name="Tsai I.J."/>
            <person name="Slot J."/>
            <person name="Sipos G."/>
            <person name="Plett J."/>
            <person name="Nagy L.G."/>
            <person name="Grigoriev I.V."/>
        </authorList>
    </citation>
    <scope>NUCLEOTIDE SEQUENCE</scope>
    <source>
        <strain evidence="2">FPL87.14</strain>
    </source>
</reference>
<dbReference type="EMBL" id="JAUEPT010000051">
    <property type="protein sequence ID" value="KAK0436998.1"/>
    <property type="molecule type" value="Genomic_DNA"/>
</dbReference>
<dbReference type="Proteomes" id="UP001175226">
    <property type="component" value="Unassembled WGS sequence"/>
</dbReference>
<evidence type="ECO:0000256" key="1">
    <source>
        <dbReference type="SAM" id="SignalP"/>
    </source>
</evidence>
<evidence type="ECO:0000313" key="3">
    <source>
        <dbReference type="Proteomes" id="UP001175226"/>
    </source>
</evidence>
<accession>A0AA39MKB0</accession>
<keyword evidence="1" id="KW-0732">Signal</keyword>
<proteinExistence type="predicted"/>
<feature type="signal peptide" evidence="1">
    <location>
        <begin position="1"/>
        <end position="21"/>
    </location>
</feature>
<dbReference type="AlphaFoldDB" id="A0AA39MKB0"/>
<organism evidence="2 3">
    <name type="scientific">Armillaria borealis</name>
    <dbReference type="NCBI Taxonomy" id="47425"/>
    <lineage>
        <taxon>Eukaryota</taxon>
        <taxon>Fungi</taxon>
        <taxon>Dikarya</taxon>
        <taxon>Basidiomycota</taxon>
        <taxon>Agaricomycotina</taxon>
        <taxon>Agaricomycetes</taxon>
        <taxon>Agaricomycetidae</taxon>
        <taxon>Agaricales</taxon>
        <taxon>Marasmiineae</taxon>
        <taxon>Physalacriaceae</taxon>
        <taxon>Armillaria</taxon>
    </lineage>
</organism>
<gene>
    <name evidence="2" type="ORF">EV421DRAFT_1083171</name>
</gene>
<name>A0AA39MKB0_9AGAR</name>
<evidence type="ECO:0000313" key="2">
    <source>
        <dbReference type="EMBL" id="KAK0436998.1"/>
    </source>
</evidence>
<protein>
    <recommendedName>
        <fullName evidence="4">Secreted protein</fullName>
    </recommendedName>
</protein>